<name>A0A7V9Z4X4_9BACL</name>
<evidence type="ECO:0000256" key="1">
    <source>
        <dbReference type="ARBA" id="ARBA00002919"/>
    </source>
</evidence>
<dbReference type="InterPro" id="IPR013332">
    <property type="entry name" value="KPR_N"/>
</dbReference>
<comment type="catalytic activity">
    <reaction evidence="10 11">
        <text>(R)-pantoate + NADP(+) = 2-dehydropantoate + NADPH + H(+)</text>
        <dbReference type="Rhea" id="RHEA:16233"/>
        <dbReference type="ChEBI" id="CHEBI:11561"/>
        <dbReference type="ChEBI" id="CHEBI:15378"/>
        <dbReference type="ChEBI" id="CHEBI:15980"/>
        <dbReference type="ChEBI" id="CHEBI:57783"/>
        <dbReference type="ChEBI" id="CHEBI:58349"/>
        <dbReference type="EC" id="1.1.1.169"/>
    </reaction>
</comment>
<dbReference type="GO" id="GO:0015940">
    <property type="term" value="P:pantothenate biosynthetic process"/>
    <property type="evidence" value="ECO:0007669"/>
    <property type="project" value="UniProtKB-UniPathway"/>
</dbReference>
<comment type="caution">
    <text evidence="14">The sequence shown here is derived from an EMBL/GenBank/DDBJ whole genome shotgun (WGS) entry which is preliminary data.</text>
</comment>
<proteinExistence type="inferred from homology"/>
<protein>
    <recommendedName>
        <fullName evidence="5 11">2-dehydropantoate 2-reductase</fullName>
        <ecNumber evidence="4 11">1.1.1.169</ecNumber>
    </recommendedName>
    <alternativeName>
        <fullName evidence="9 11">Ketopantoate reductase</fullName>
    </alternativeName>
</protein>
<dbReference type="UniPathway" id="UPA00028">
    <property type="reaction ID" value="UER00004"/>
</dbReference>
<gene>
    <name evidence="14" type="ORF">HNR31_000864</name>
</gene>
<dbReference type="EC" id="1.1.1.169" evidence="4 11"/>
<evidence type="ECO:0000256" key="8">
    <source>
        <dbReference type="ARBA" id="ARBA00023002"/>
    </source>
</evidence>
<dbReference type="PANTHER" id="PTHR43765:SF2">
    <property type="entry name" value="2-DEHYDROPANTOATE 2-REDUCTASE"/>
    <property type="match status" value="1"/>
</dbReference>
<dbReference type="InterPro" id="IPR013328">
    <property type="entry name" value="6PGD_dom2"/>
</dbReference>
<comment type="function">
    <text evidence="1 11">Catalyzes the NADPH-dependent reduction of ketopantoate into pantoic acid.</text>
</comment>
<comment type="pathway">
    <text evidence="2 11">Cofactor biosynthesis; (R)-pantothenate biosynthesis; (R)-pantoate from 3-methyl-2-oxobutanoate: step 2/2.</text>
</comment>
<dbReference type="Pfam" id="PF02558">
    <property type="entry name" value="ApbA"/>
    <property type="match status" value="1"/>
</dbReference>
<evidence type="ECO:0000256" key="9">
    <source>
        <dbReference type="ARBA" id="ARBA00032024"/>
    </source>
</evidence>
<evidence type="ECO:0000259" key="13">
    <source>
        <dbReference type="Pfam" id="PF08546"/>
    </source>
</evidence>
<dbReference type="Pfam" id="PF08546">
    <property type="entry name" value="ApbA_C"/>
    <property type="match status" value="1"/>
</dbReference>
<dbReference type="Gene3D" id="3.40.50.720">
    <property type="entry name" value="NAD(P)-binding Rossmann-like Domain"/>
    <property type="match status" value="1"/>
</dbReference>
<keyword evidence="15" id="KW-1185">Reference proteome</keyword>
<dbReference type="InterPro" id="IPR008927">
    <property type="entry name" value="6-PGluconate_DH-like_C_sf"/>
</dbReference>
<dbReference type="EMBL" id="JACDUT010000002">
    <property type="protein sequence ID" value="MBA2874094.1"/>
    <property type="molecule type" value="Genomic_DNA"/>
</dbReference>
<evidence type="ECO:0000313" key="14">
    <source>
        <dbReference type="EMBL" id="MBA2874094.1"/>
    </source>
</evidence>
<comment type="similarity">
    <text evidence="3 11">Belongs to the ketopantoate reductase family.</text>
</comment>
<sequence>MRVGIVGAGAIGLLTAAYLHDKYDVTVYTRRHMQANVLNEQGLSLVKQGQQRTISIRAKLLDDELLTDDVVIVAVKQYDVAYVIERCKQLSGVETFIFLQNGMGHVRLLSHLKTRNIVLGVVEHGALKHDDRTVEHTGMGKTILSLFQGELGKAEQLLMTPIPDFPFHYADDWEEMLTKKLVVNAVINPLTALLRVKNGKLLEVNEYQTMMELLFSEIKTVLALPNEQEAWEHIVSICRKTAGNRSSMLTDIEQGRKTEIDGILGYVIGKGQERGIPTPLSQFLFYAIKGLEGRKGNG</sequence>
<dbReference type="SUPFAM" id="SSF51735">
    <property type="entry name" value="NAD(P)-binding Rossmann-fold domains"/>
    <property type="match status" value="1"/>
</dbReference>
<dbReference type="RefSeq" id="WP_181555027.1">
    <property type="nucleotide sequence ID" value="NZ_JACDUT010000002.1"/>
</dbReference>
<organism evidence="14 15">
    <name type="scientific">Thermaerobacillus caldiproteolyticus</name>
    <dbReference type="NCBI Taxonomy" id="247480"/>
    <lineage>
        <taxon>Bacteria</taxon>
        <taxon>Bacillati</taxon>
        <taxon>Bacillota</taxon>
        <taxon>Bacilli</taxon>
        <taxon>Bacillales</taxon>
        <taxon>Anoxybacillaceae</taxon>
        <taxon>Thermaerobacillus</taxon>
    </lineage>
</organism>
<evidence type="ECO:0000256" key="11">
    <source>
        <dbReference type="RuleBase" id="RU362068"/>
    </source>
</evidence>
<evidence type="ECO:0000256" key="4">
    <source>
        <dbReference type="ARBA" id="ARBA00013014"/>
    </source>
</evidence>
<feature type="domain" description="Ketopantoate reductase N-terminal" evidence="12">
    <location>
        <begin position="3"/>
        <end position="147"/>
    </location>
</feature>
<dbReference type="NCBIfam" id="NF005093">
    <property type="entry name" value="PRK06522.2-4"/>
    <property type="match status" value="1"/>
</dbReference>
<evidence type="ECO:0000256" key="3">
    <source>
        <dbReference type="ARBA" id="ARBA00007870"/>
    </source>
</evidence>
<evidence type="ECO:0000256" key="5">
    <source>
        <dbReference type="ARBA" id="ARBA00019465"/>
    </source>
</evidence>
<feature type="domain" description="Ketopantoate reductase C-terminal" evidence="13">
    <location>
        <begin position="172"/>
        <end position="292"/>
    </location>
</feature>
<dbReference type="GO" id="GO:0050661">
    <property type="term" value="F:NADP binding"/>
    <property type="evidence" value="ECO:0007669"/>
    <property type="project" value="TreeGrafter"/>
</dbReference>
<evidence type="ECO:0000256" key="7">
    <source>
        <dbReference type="ARBA" id="ARBA00022857"/>
    </source>
</evidence>
<dbReference type="SUPFAM" id="SSF48179">
    <property type="entry name" value="6-phosphogluconate dehydrogenase C-terminal domain-like"/>
    <property type="match status" value="1"/>
</dbReference>
<dbReference type="Gene3D" id="1.10.1040.10">
    <property type="entry name" value="N-(1-d-carboxylethyl)-l-norvaline Dehydrogenase, domain 2"/>
    <property type="match status" value="1"/>
</dbReference>
<dbReference type="InterPro" id="IPR036291">
    <property type="entry name" value="NAD(P)-bd_dom_sf"/>
</dbReference>
<evidence type="ECO:0000259" key="12">
    <source>
        <dbReference type="Pfam" id="PF02558"/>
    </source>
</evidence>
<evidence type="ECO:0000256" key="2">
    <source>
        <dbReference type="ARBA" id="ARBA00004994"/>
    </source>
</evidence>
<dbReference type="AlphaFoldDB" id="A0A7V9Z4X4"/>
<keyword evidence="6 11" id="KW-0566">Pantothenate biosynthesis</keyword>
<dbReference type="InterPro" id="IPR050838">
    <property type="entry name" value="Ketopantoate_reductase"/>
</dbReference>
<keyword evidence="8 11" id="KW-0560">Oxidoreductase</keyword>
<dbReference type="InterPro" id="IPR013752">
    <property type="entry name" value="KPA_reductase"/>
</dbReference>
<dbReference type="PANTHER" id="PTHR43765">
    <property type="entry name" value="2-DEHYDROPANTOATE 2-REDUCTASE-RELATED"/>
    <property type="match status" value="1"/>
</dbReference>
<reference evidence="14 15" key="1">
    <citation type="submission" date="2020-07" db="EMBL/GenBank/DDBJ databases">
        <title>Genomic Encyclopedia of Type Strains, Phase IV (KMG-IV): sequencing the most valuable type-strain genomes for metagenomic binning, comparative biology and taxonomic classification.</title>
        <authorList>
            <person name="Goeker M."/>
        </authorList>
    </citation>
    <scope>NUCLEOTIDE SEQUENCE [LARGE SCALE GENOMIC DNA]</scope>
    <source>
        <strain evidence="14 15">DSM 15730</strain>
    </source>
</reference>
<dbReference type="GO" id="GO:0008677">
    <property type="term" value="F:2-dehydropantoate 2-reductase activity"/>
    <property type="evidence" value="ECO:0007669"/>
    <property type="project" value="UniProtKB-EC"/>
</dbReference>
<evidence type="ECO:0000313" key="15">
    <source>
        <dbReference type="Proteomes" id="UP000523087"/>
    </source>
</evidence>
<keyword evidence="7 11" id="KW-0521">NADP</keyword>
<dbReference type="Proteomes" id="UP000523087">
    <property type="component" value="Unassembled WGS sequence"/>
</dbReference>
<dbReference type="NCBIfam" id="TIGR00745">
    <property type="entry name" value="apbA_panE"/>
    <property type="match status" value="1"/>
</dbReference>
<dbReference type="GO" id="GO:0005737">
    <property type="term" value="C:cytoplasm"/>
    <property type="evidence" value="ECO:0007669"/>
    <property type="project" value="TreeGrafter"/>
</dbReference>
<evidence type="ECO:0000256" key="10">
    <source>
        <dbReference type="ARBA" id="ARBA00048793"/>
    </source>
</evidence>
<dbReference type="InterPro" id="IPR003710">
    <property type="entry name" value="ApbA"/>
</dbReference>
<accession>A0A7V9Z4X4</accession>
<evidence type="ECO:0000256" key="6">
    <source>
        <dbReference type="ARBA" id="ARBA00022655"/>
    </source>
</evidence>